<dbReference type="Proteomes" id="UP000292282">
    <property type="component" value="Unassembled WGS sequence"/>
</dbReference>
<evidence type="ECO:0000313" key="2">
    <source>
        <dbReference type="EMBL" id="TBU11915.1"/>
    </source>
</evidence>
<feature type="transmembrane region" description="Helical" evidence="1">
    <location>
        <begin position="173"/>
        <end position="193"/>
    </location>
</feature>
<reference evidence="2 3" key="1">
    <citation type="submission" date="2017-12" db="EMBL/GenBank/DDBJ databases">
        <authorList>
            <person name="Pombert J.-F."/>
            <person name="Haag K.L."/>
            <person name="Ebert D."/>
        </authorList>
    </citation>
    <scope>NUCLEOTIDE SEQUENCE [LARGE SCALE GENOMIC DNA]</scope>
    <source>
        <strain evidence="2">IL-G-3</strain>
    </source>
</reference>
<name>A0A4Q9LW51_9MICR</name>
<feature type="transmembrane region" description="Helical" evidence="1">
    <location>
        <begin position="200"/>
        <end position="218"/>
    </location>
</feature>
<dbReference type="EMBL" id="PITK01000982">
    <property type="protein sequence ID" value="TBU11915.1"/>
    <property type="molecule type" value="Genomic_DNA"/>
</dbReference>
<feature type="transmembrane region" description="Helical" evidence="1">
    <location>
        <begin position="36"/>
        <end position="64"/>
    </location>
</feature>
<feature type="transmembrane region" description="Helical" evidence="1">
    <location>
        <begin position="133"/>
        <end position="153"/>
    </location>
</feature>
<keyword evidence="3" id="KW-1185">Reference proteome</keyword>
<protein>
    <submittedName>
        <fullName evidence="2">Uncharacterized protein</fullName>
    </submittedName>
</protein>
<organism evidence="2 3">
    <name type="scientific">Hamiltosporidium tvaerminnensis</name>
    <dbReference type="NCBI Taxonomy" id="1176355"/>
    <lineage>
        <taxon>Eukaryota</taxon>
        <taxon>Fungi</taxon>
        <taxon>Fungi incertae sedis</taxon>
        <taxon>Microsporidia</taxon>
        <taxon>Dubosqiidae</taxon>
        <taxon>Hamiltosporidium</taxon>
    </lineage>
</organism>
<proteinExistence type="predicted"/>
<evidence type="ECO:0000313" key="3">
    <source>
        <dbReference type="Proteomes" id="UP000292282"/>
    </source>
</evidence>
<evidence type="ECO:0000256" key="1">
    <source>
        <dbReference type="SAM" id="Phobius"/>
    </source>
</evidence>
<feature type="transmembrane region" description="Helical" evidence="1">
    <location>
        <begin position="224"/>
        <end position="247"/>
    </location>
</feature>
<feature type="transmembrane region" description="Helical" evidence="1">
    <location>
        <begin position="76"/>
        <end position="95"/>
    </location>
</feature>
<sequence>MLKKERYTPEDYMYLEMKILNPIYYVSKGNTLTFTVAYVLLFFIFYTLFLLYYIGIVCFFIVKFECEEVYTVLKKYFVLVNLFTPHIVHHIMFMYKDHDITFLKLSIYNISILLCILSEICIYKHNSLNQEKILPIIIVFIYQIIRLILSFKYFGDFIFFIFKFEQQTVRNTFIFFLKFIMFFIIDAFFKPFLFNSFSEIFFLQSIFLVFKILYVAIFIRKTKYILNCIFGVIFYILLNFIFEWNILQLIFDKKKPLII</sequence>
<dbReference type="VEuPathDB" id="MicrosporidiaDB:CWI38_0982p0010"/>
<dbReference type="AlphaFoldDB" id="A0A4Q9LW51"/>
<keyword evidence="1" id="KW-1133">Transmembrane helix</keyword>
<gene>
    <name evidence="2" type="ORF">CWI38_0982p0010</name>
</gene>
<accession>A0A4Q9LW51</accession>
<comment type="caution">
    <text evidence="2">The sequence shown here is derived from an EMBL/GenBank/DDBJ whole genome shotgun (WGS) entry which is preliminary data.</text>
</comment>
<keyword evidence="1" id="KW-0812">Transmembrane</keyword>
<keyword evidence="1" id="KW-0472">Membrane</keyword>
<feature type="transmembrane region" description="Helical" evidence="1">
    <location>
        <begin position="101"/>
        <end position="121"/>
    </location>
</feature>